<accession>A0A9X0A4N2</accession>
<proteinExistence type="predicted"/>
<protein>
    <recommendedName>
        <fullName evidence="4">Lipoprotein</fullName>
    </recommendedName>
</protein>
<feature type="signal peptide" evidence="1">
    <location>
        <begin position="1"/>
        <end position="18"/>
    </location>
</feature>
<comment type="caution">
    <text evidence="2">The sequence shown here is derived from an EMBL/GenBank/DDBJ whole genome shotgun (WGS) entry which is preliminary data.</text>
</comment>
<keyword evidence="1" id="KW-0732">Signal</keyword>
<reference evidence="2" key="1">
    <citation type="submission" date="2023-01" db="EMBL/GenBank/DDBJ databases">
        <title>Genome assembly of the deep-sea coral Lophelia pertusa.</title>
        <authorList>
            <person name="Herrera S."/>
            <person name="Cordes E."/>
        </authorList>
    </citation>
    <scope>NUCLEOTIDE SEQUENCE</scope>
    <source>
        <strain evidence="2">USNM1676648</strain>
        <tissue evidence="2">Polyp</tissue>
    </source>
</reference>
<dbReference type="Proteomes" id="UP001163046">
    <property type="component" value="Unassembled WGS sequence"/>
</dbReference>
<feature type="chain" id="PRO_5040965862" description="Lipoprotein" evidence="1">
    <location>
        <begin position="19"/>
        <end position="71"/>
    </location>
</feature>
<sequence>MKSFAFLLIVGGFAFSCAFKRIFKNEKVLVQPISGNMMSLKDSIPNPIIPREAEPLTKCERLRKEAIETGI</sequence>
<dbReference type="PROSITE" id="PS51257">
    <property type="entry name" value="PROKAR_LIPOPROTEIN"/>
    <property type="match status" value="1"/>
</dbReference>
<gene>
    <name evidence="2" type="ORF">OS493_006332</name>
</gene>
<organism evidence="2 3">
    <name type="scientific">Desmophyllum pertusum</name>
    <dbReference type="NCBI Taxonomy" id="174260"/>
    <lineage>
        <taxon>Eukaryota</taxon>
        <taxon>Metazoa</taxon>
        <taxon>Cnidaria</taxon>
        <taxon>Anthozoa</taxon>
        <taxon>Hexacorallia</taxon>
        <taxon>Scleractinia</taxon>
        <taxon>Caryophylliina</taxon>
        <taxon>Caryophylliidae</taxon>
        <taxon>Desmophyllum</taxon>
    </lineage>
</organism>
<dbReference type="EMBL" id="MU825398">
    <property type="protein sequence ID" value="KAJ7393361.1"/>
    <property type="molecule type" value="Genomic_DNA"/>
</dbReference>
<evidence type="ECO:0000256" key="1">
    <source>
        <dbReference type="SAM" id="SignalP"/>
    </source>
</evidence>
<name>A0A9X0A4N2_9CNID</name>
<keyword evidence="3" id="KW-1185">Reference proteome</keyword>
<evidence type="ECO:0000313" key="2">
    <source>
        <dbReference type="EMBL" id="KAJ7393361.1"/>
    </source>
</evidence>
<evidence type="ECO:0000313" key="3">
    <source>
        <dbReference type="Proteomes" id="UP001163046"/>
    </source>
</evidence>
<dbReference type="AlphaFoldDB" id="A0A9X0A4N2"/>
<evidence type="ECO:0008006" key="4">
    <source>
        <dbReference type="Google" id="ProtNLM"/>
    </source>
</evidence>